<dbReference type="OrthoDB" id="9553506at2"/>
<comment type="caution">
    <text evidence="2">The sequence shown here is derived from an EMBL/GenBank/DDBJ whole genome shotgun (WGS) entry which is preliminary data.</text>
</comment>
<name>A0A4S1W417_9SPHN</name>
<reference evidence="2 3" key="1">
    <citation type="submission" date="2019-04" db="EMBL/GenBank/DDBJ databases">
        <title>Sphingomonas psychrotolerans sp. nov., isolated from soil in the Tianshan Mountains, Xinjiang, China.</title>
        <authorList>
            <person name="Luo Y."/>
            <person name="Sheng H."/>
        </authorList>
    </citation>
    <scope>NUCLEOTIDE SEQUENCE [LARGE SCALE GENOMIC DNA]</scope>
    <source>
        <strain evidence="2 3">KIS18-15</strain>
    </source>
</reference>
<dbReference type="Proteomes" id="UP000309848">
    <property type="component" value="Unassembled WGS sequence"/>
</dbReference>
<dbReference type="AlphaFoldDB" id="A0A4S1W417"/>
<sequence length="149" mass="15301">MSIVRIASVCAGIALGFAAAPGAAQVILLGGKSPIGADSASGQTIRIVSANAGGARVSIDTDPDVALICDDRSEKTTCYAWVKTGSVIRVALRRPASPRTVPGQGAAPTRAQWAYDCIGTAGPDCTVTMNRTRTVFVDWAAGPKQGQRT</sequence>
<dbReference type="RefSeq" id="WP_135987358.1">
    <property type="nucleotide sequence ID" value="NZ_SRXU01000012.1"/>
</dbReference>
<evidence type="ECO:0000313" key="2">
    <source>
        <dbReference type="EMBL" id="TGX37594.1"/>
    </source>
</evidence>
<feature type="signal peptide" evidence="1">
    <location>
        <begin position="1"/>
        <end position="19"/>
    </location>
</feature>
<organism evidence="2 3">
    <name type="scientific">Sphingomonas naasensis</name>
    <dbReference type="NCBI Taxonomy" id="1344951"/>
    <lineage>
        <taxon>Bacteria</taxon>
        <taxon>Pseudomonadati</taxon>
        <taxon>Pseudomonadota</taxon>
        <taxon>Alphaproteobacteria</taxon>
        <taxon>Sphingomonadales</taxon>
        <taxon>Sphingomonadaceae</taxon>
        <taxon>Sphingomonas</taxon>
    </lineage>
</organism>
<evidence type="ECO:0000256" key="1">
    <source>
        <dbReference type="SAM" id="SignalP"/>
    </source>
</evidence>
<keyword evidence="3" id="KW-1185">Reference proteome</keyword>
<keyword evidence="1" id="KW-0732">Signal</keyword>
<evidence type="ECO:0000313" key="3">
    <source>
        <dbReference type="Proteomes" id="UP000309848"/>
    </source>
</evidence>
<protein>
    <submittedName>
        <fullName evidence="2">Uncharacterized protein</fullName>
    </submittedName>
</protein>
<gene>
    <name evidence="2" type="ORF">E5A74_19805</name>
</gene>
<dbReference type="EMBL" id="SRXU01000012">
    <property type="protein sequence ID" value="TGX37594.1"/>
    <property type="molecule type" value="Genomic_DNA"/>
</dbReference>
<accession>A0A4S1W417</accession>
<feature type="chain" id="PRO_5020564859" evidence="1">
    <location>
        <begin position="20"/>
        <end position="149"/>
    </location>
</feature>
<proteinExistence type="predicted"/>